<proteinExistence type="inferred from homology"/>
<dbReference type="InterPro" id="IPR004752">
    <property type="entry name" value="AmpG_permease/AT-1"/>
</dbReference>
<keyword evidence="3" id="KW-0813">Transport</keyword>
<feature type="transmembrane region" description="Helical" evidence="7">
    <location>
        <begin position="172"/>
        <end position="191"/>
    </location>
</feature>
<feature type="transmembrane region" description="Helical" evidence="7">
    <location>
        <begin position="383"/>
        <end position="403"/>
    </location>
</feature>
<evidence type="ECO:0000313" key="8">
    <source>
        <dbReference type="EMBL" id="MFC0408425.1"/>
    </source>
</evidence>
<dbReference type="InterPro" id="IPR036259">
    <property type="entry name" value="MFS_trans_sf"/>
</dbReference>
<keyword evidence="4 7" id="KW-0812">Transmembrane</keyword>
<name>A0ABV6JSH1_9PROT</name>
<feature type="transmembrane region" description="Helical" evidence="7">
    <location>
        <begin position="79"/>
        <end position="97"/>
    </location>
</feature>
<dbReference type="EMBL" id="JBHLUN010000006">
    <property type="protein sequence ID" value="MFC0408425.1"/>
    <property type="molecule type" value="Genomic_DNA"/>
</dbReference>
<dbReference type="Proteomes" id="UP001589865">
    <property type="component" value="Unassembled WGS sequence"/>
</dbReference>
<dbReference type="PANTHER" id="PTHR12778:SF10">
    <property type="entry name" value="MAJOR FACILITATOR SUPERFAMILY DOMAIN-CONTAINING PROTEIN 3"/>
    <property type="match status" value="1"/>
</dbReference>
<comment type="similarity">
    <text evidence="2">Belongs to the major facilitator superfamily.</text>
</comment>
<keyword evidence="6 7" id="KW-0472">Membrane</keyword>
<dbReference type="InterPro" id="IPR011701">
    <property type="entry name" value="MFS"/>
</dbReference>
<evidence type="ECO:0000256" key="6">
    <source>
        <dbReference type="ARBA" id="ARBA00023136"/>
    </source>
</evidence>
<keyword evidence="9" id="KW-1185">Reference proteome</keyword>
<gene>
    <name evidence="8" type="ORF">ACFFGY_09215</name>
</gene>
<evidence type="ECO:0000256" key="2">
    <source>
        <dbReference type="ARBA" id="ARBA00008335"/>
    </source>
</evidence>
<feature type="transmembrane region" description="Helical" evidence="7">
    <location>
        <begin position="146"/>
        <end position="166"/>
    </location>
</feature>
<evidence type="ECO:0000256" key="5">
    <source>
        <dbReference type="ARBA" id="ARBA00022989"/>
    </source>
</evidence>
<dbReference type="InterPro" id="IPR024371">
    <property type="entry name" value="AcetylCoA_trans_1-like"/>
</dbReference>
<evidence type="ECO:0000256" key="7">
    <source>
        <dbReference type="SAM" id="Phobius"/>
    </source>
</evidence>
<reference evidence="8 9" key="1">
    <citation type="submission" date="2024-09" db="EMBL/GenBank/DDBJ databases">
        <authorList>
            <person name="Sun Q."/>
            <person name="Mori K."/>
        </authorList>
    </citation>
    <scope>NUCLEOTIDE SEQUENCE [LARGE SCALE GENOMIC DNA]</scope>
    <source>
        <strain evidence="8 9">TBRC 5777</strain>
    </source>
</reference>
<organism evidence="8 9">
    <name type="scientific">Roseomonas elaeocarpi</name>
    <dbReference type="NCBI Taxonomy" id="907779"/>
    <lineage>
        <taxon>Bacteria</taxon>
        <taxon>Pseudomonadati</taxon>
        <taxon>Pseudomonadota</taxon>
        <taxon>Alphaproteobacteria</taxon>
        <taxon>Acetobacterales</taxon>
        <taxon>Roseomonadaceae</taxon>
        <taxon>Roseomonas</taxon>
    </lineage>
</organism>
<feature type="transmembrane region" description="Helical" evidence="7">
    <location>
        <begin position="225"/>
        <end position="250"/>
    </location>
</feature>
<evidence type="ECO:0000313" key="9">
    <source>
        <dbReference type="Proteomes" id="UP001589865"/>
    </source>
</evidence>
<comment type="caution">
    <text evidence="8">The sequence shown here is derived from an EMBL/GenBank/DDBJ whole genome shotgun (WGS) entry which is preliminary data.</text>
</comment>
<feature type="transmembrane region" description="Helical" evidence="7">
    <location>
        <begin position="262"/>
        <end position="283"/>
    </location>
</feature>
<evidence type="ECO:0000256" key="3">
    <source>
        <dbReference type="ARBA" id="ARBA00022448"/>
    </source>
</evidence>
<feature type="transmembrane region" description="Helical" evidence="7">
    <location>
        <begin position="103"/>
        <end position="125"/>
    </location>
</feature>
<accession>A0ABV6JSH1</accession>
<feature type="transmembrane region" description="Helical" evidence="7">
    <location>
        <begin position="42"/>
        <end position="59"/>
    </location>
</feature>
<feature type="transmembrane region" description="Helical" evidence="7">
    <location>
        <begin position="290"/>
        <end position="313"/>
    </location>
</feature>
<keyword evidence="5 7" id="KW-1133">Transmembrane helix</keyword>
<comment type="subcellular location">
    <subcellularLocation>
        <location evidence="1">Membrane</location>
        <topology evidence="1">Multi-pass membrane protein</topology>
    </subcellularLocation>
</comment>
<protein>
    <submittedName>
        <fullName evidence="8">MFS transporter</fullName>
    </submittedName>
</protein>
<sequence>MPKIDRRFLVMLALGFSSGLPLPLTAFTLRQWFSESGVDLKAIGLTALIGISYSCKFLWSPLLDSLRPPLLRSWGRRRGWLGVIQPLLALSILLVGFTDPVGAAGVTAALAVAVAFLSASQDIVVDAYRIELLEEAEQGYGLACYVWGYRAAMLAATAGVFFVVGYGGWSGGYGACAALILIVGLGATALAPRVPEVTPAKLPWGQRMRAAVVEPFRDFTHRPRWLAILLFVALYKLGEALAGPMVAPFYRELGFDRLQVGQVSSVFGTLTTLAGALLGGWLIRRIGISWALVLTGLGQMLSNLMYVALAHAGNDMTMLYLQVGIEDVTSGMADAAFLTYLGGLTTRAFTATQYALLSSLAAVPMRTLGASSGWLAASLGWEGFFLLTTVAALPAMGLMLYLLRRLPPPPERLEAAQPAGQGA</sequence>
<dbReference type="RefSeq" id="WP_377044178.1">
    <property type="nucleotide sequence ID" value="NZ_JBHLUN010000006.1"/>
</dbReference>
<evidence type="ECO:0000256" key="4">
    <source>
        <dbReference type="ARBA" id="ARBA00022692"/>
    </source>
</evidence>
<evidence type="ECO:0000256" key="1">
    <source>
        <dbReference type="ARBA" id="ARBA00004141"/>
    </source>
</evidence>
<dbReference type="Pfam" id="PF07690">
    <property type="entry name" value="MFS_1"/>
    <property type="match status" value="1"/>
</dbReference>
<dbReference type="Pfam" id="PF13000">
    <property type="entry name" value="Acatn"/>
    <property type="match status" value="1"/>
</dbReference>
<dbReference type="PANTHER" id="PTHR12778">
    <property type="entry name" value="SOLUTE CARRIER FAMILY 33 ACETYL-COA TRANSPORTER -RELATED"/>
    <property type="match status" value="1"/>
</dbReference>
<dbReference type="SUPFAM" id="SSF103473">
    <property type="entry name" value="MFS general substrate transporter"/>
    <property type="match status" value="1"/>
</dbReference>
<dbReference type="Gene3D" id="1.20.1250.20">
    <property type="entry name" value="MFS general substrate transporter like domains"/>
    <property type="match status" value="1"/>
</dbReference>
<dbReference type="NCBIfam" id="TIGR00901">
    <property type="entry name" value="2A0125"/>
    <property type="match status" value="1"/>
</dbReference>